<reference evidence="3 4" key="1">
    <citation type="journal article" date="2011" name="Science">
        <title>The ecoresponsive genome of Daphnia pulex.</title>
        <authorList>
            <person name="Colbourne J.K."/>
            <person name="Pfrender M.E."/>
            <person name="Gilbert D."/>
            <person name="Thomas W.K."/>
            <person name="Tucker A."/>
            <person name="Oakley T.H."/>
            <person name="Tokishita S."/>
            <person name="Aerts A."/>
            <person name="Arnold G.J."/>
            <person name="Basu M.K."/>
            <person name="Bauer D.J."/>
            <person name="Caceres C.E."/>
            <person name="Carmel L."/>
            <person name="Casola C."/>
            <person name="Choi J.H."/>
            <person name="Detter J.C."/>
            <person name="Dong Q."/>
            <person name="Dusheyko S."/>
            <person name="Eads B.D."/>
            <person name="Frohlich T."/>
            <person name="Geiler-Samerotte K.A."/>
            <person name="Gerlach D."/>
            <person name="Hatcher P."/>
            <person name="Jogdeo S."/>
            <person name="Krijgsveld J."/>
            <person name="Kriventseva E.V."/>
            <person name="Kultz D."/>
            <person name="Laforsch C."/>
            <person name="Lindquist E."/>
            <person name="Lopez J."/>
            <person name="Manak J.R."/>
            <person name="Muller J."/>
            <person name="Pangilinan J."/>
            <person name="Patwardhan R.P."/>
            <person name="Pitluck S."/>
            <person name="Pritham E.J."/>
            <person name="Rechtsteiner A."/>
            <person name="Rho M."/>
            <person name="Rogozin I.B."/>
            <person name="Sakarya O."/>
            <person name="Salamov A."/>
            <person name="Schaack S."/>
            <person name="Shapiro H."/>
            <person name="Shiga Y."/>
            <person name="Skalitzky C."/>
            <person name="Smith Z."/>
            <person name="Souvorov A."/>
            <person name="Sung W."/>
            <person name="Tang Z."/>
            <person name="Tsuchiya D."/>
            <person name="Tu H."/>
            <person name="Vos H."/>
            <person name="Wang M."/>
            <person name="Wolf Y.I."/>
            <person name="Yamagata H."/>
            <person name="Yamada T."/>
            <person name="Ye Y."/>
            <person name="Shaw J.R."/>
            <person name="Andrews J."/>
            <person name="Crease T.J."/>
            <person name="Tang H."/>
            <person name="Lucas S.M."/>
            <person name="Robertson H.M."/>
            <person name="Bork P."/>
            <person name="Koonin E.V."/>
            <person name="Zdobnov E.M."/>
            <person name="Grigoriev I.V."/>
            <person name="Lynch M."/>
            <person name="Boore J.L."/>
        </authorList>
    </citation>
    <scope>NUCLEOTIDE SEQUENCE [LARGE SCALE GENOMIC DNA]</scope>
</reference>
<proteinExistence type="predicted"/>
<keyword evidence="4" id="KW-1185">Reference proteome</keyword>
<evidence type="ECO:0000313" key="3">
    <source>
        <dbReference type="EMBL" id="EFX62939.1"/>
    </source>
</evidence>
<evidence type="ECO:0000256" key="1">
    <source>
        <dbReference type="SAM" id="Coils"/>
    </source>
</evidence>
<evidence type="ECO:0000313" key="4">
    <source>
        <dbReference type="Proteomes" id="UP000000305"/>
    </source>
</evidence>
<gene>
    <name evidence="3" type="ORF">DAPPUDRAFT_336183</name>
</gene>
<feature type="coiled-coil region" evidence="1">
    <location>
        <begin position="107"/>
        <end position="140"/>
    </location>
</feature>
<protein>
    <submittedName>
        <fullName evidence="3">Uncharacterized protein</fullName>
    </submittedName>
</protein>
<keyword evidence="1" id="KW-0175">Coiled coil</keyword>
<dbReference type="EMBL" id="GL733295">
    <property type="protein sequence ID" value="EFX62939.1"/>
    <property type="molecule type" value="Genomic_DNA"/>
</dbReference>
<dbReference type="HOGENOM" id="CLU_085493_0_0_1"/>
<dbReference type="PhylomeDB" id="E9HZ91"/>
<dbReference type="AlphaFoldDB" id="E9HZ91"/>
<dbReference type="Proteomes" id="UP000000305">
    <property type="component" value="Unassembled WGS sequence"/>
</dbReference>
<name>E9HZ91_DAPPU</name>
<organism evidence="3 4">
    <name type="scientific">Daphnia pulex</name>
    <name type="common">Water flea</name>
    <dbReference type="NCBI Taxonomy" id="6669"/>
    <lineage>
        <taxon>Eukaryota</taxon>
        <taxon>Metazoa</taxon>
        <taxon>Ecdysozoa</taxon>
        <taxon>Arthropoda</taxon>
        <taxon>Crustacea</taxon>
        <taxon>Branchiopoda</taxon>
        <taxon>Diplostraca</taxon>
        <taxon>Cladocera</taxon>
        <taxon>Anomopoda</taxon>
        <taxon>Daphniidae</taxon>
        <taxon>Daphnia</taxon>
    </lineage>
</organism>
<dbReference type="OrthoDB" id="7759054at2759"/>
<feature type="region of interest" description="Disordered" evidence="2">
    <location>
        <begin position="154"/>
        <end position="191"/>
    </location>
</feature>
<accession>E9HZ91</accession>
<dbReference type="KEGG" id="dpx:DAPPUDRAFT_336183"/>
<dbReference type="PANTHER" id="PTHR22954">
    <property type="entry name" value="RETROVIRAL PROTEASE-RELATED"/>
    <property type="match status" value="1"/>
</dbReference>
<sequence>MGSAKTILAIRTSAKRRHTRQANHLKALIDGGGTADDVNVALAVLEEAYSEVVRVNAKYKQADKGKEQDAIEWEAEINTFYMGCRKAAEEYSNKEKEKLDVAPNAKKRRLELEFEREQAKLDEQRKLEDIRQQSQREQEDLTLQIEYQRQLEGLKSPGKSSFKPRFTSSINDSDDEKRPREPWPKISITPFNGDSRTWPDFELSFGALINNTRMPEDMKLLVLRKFRTLKRASATAKEVKSPEVRLEPSSGWPIENPLRGKLDNASETSPGKPVVKFENLLSKL</sequence>
<feature type="region of interest" description="Disordered" evidence="2">
    <location>
        <begin position="240"/>
        <end position="272"/>
    </location>
</feature>
<dbReference type="InParanoid" id="E9HZ91"/>
<dbReference type="PANTHER" id="PTHR22954:SF3">
    <property type="entry name" value="PROTEIN CBG08539"/>
    <property type="match status" value="1"/>
</dbReference>
<evidence type="ECO:0000256" key="2">
    <source>
        <dbReference type="SAM" id="MobiDB-lite"/>
    </source>
</evidence>